<reference evidence="2 3" key="1">
    <citation type="submission" date="2024-03" db="EMBL/GenBank/DDBJ databases">
        <title>Analysis of soft rot Pectobacteriaceae population diversity in US potato growing regions between 2016 and 2022.</title>
        <authorList>
            <person name="Ma X."/>
            <person name="Zhang X."/>
            <person name="Stodghill P."/>
            <person name="Rioux R."/>
            <person name="Babler B."/>
            <person name="Shrestha S."/>
            <person name="Babler B."/>
            <person name="Rivedal H."/>
            <person name="Frost K."/>
            <person name="Hao J."/>
            <person name="Secor G."/>
            <person name="Swingle B."/>
        </authorList>
    </citation>
    <scope>NUCLEOTIDE SEQUENCE [LARGE SCALE GENOMIC DNA]</scope>
    <source>
        <strain evidence="2 3">UMSS2</strain>
    </source>
</reference>
<dbReference type="InterPro" id="IPR014914">
    <property type="entry name" value="RES_dom"/>
</dbReference>
<name>A0ABU8K3Y0_9GAMM</name>
<comment type="caution">
    <text evidence="2">The sequence shown here is derived from an EMBL/GenBank/DDBJ whole genome shotgun (WGS) entry which is preliminary data.</text>
</comment>
<sequence length="495" mass="55936">MLDIVAQEIRVCAHCIGEPFLHAHIEKTGTRGTCHYCEKTHACFTLEEVCDVTEQAVNSHFFRTPDEPSDREYAMIKHCDHEWYRSGEPINEVIGCLLEADASLAGDIQQILEDKYSHSRYDEAWLETDFASDSCYALRGKVSTERLDSMWATFVTSLKQEARYINNTVKATLDGIFRGLDTLKTGGDRTVITEGGPGSDIAHLYRARWSRNHNELEQFITIPDRELGPPPHQFSGANRMSPRGISVFYGASSVDTAISEIRPPVGCHVVSAKFNIIRPLRLLNLLALEDILDTGSMLDPEYIVRREQAAFLKTLTSWIVKPVLPGEEDFSYIPTQVIAEYLAESEQLNLDGILYPSVQLDGSLTGENYNVVLFRKASRVNLMALPALKDCLINFVRQYDEDDWETDICVTEMVDTADIPSPQDMVWDVLPPETRDRREPSLEIDLPSVGVHRIKAARFEYSTDMVSRNKHVFHSPPPSDYSPWDFGALPDDVPF</sequence>
<dbReference type="Pfam" id="PF18870">
    <property type="entry name" value="HEPN_RES_NTD1"/>
    <property type="match status" value="1"/>
</dbReference>
<evidence type="ECO:0000259" key="1">
    <source>
        <dbReference type="SMART" id="SM00953"/>
    </source>
</evidence>
<evidence type="ECO:0000313" key="3">
    <source>
        <dbReference type="Proteomes" id="UP001313132"/>
    </source>
</evidence>
<organism evidence="2 3">
    <name type="scientific">Pectobacterium versatile</name>
    <dbReference type="NCBI Taxonomy" id="2488639"/>
    <lineage>
        <taxon>Bacteria</taxon>
        <taxon>Pseudomonadati</taxon>
        <taxon>Pseudomonadota</taxon>
        <taxon>Gammaproteobacteria</taxon>
        <taxon>Enterobacterales</taxon>
        <taxon>Pectobacteriaceae</taxon>
        <taxon>Pectobacterium</taxon>
    </lineage>
</organism>
<dbReference type="Proteomes" id="UP001313132">
    <property type="component" value="Unassembled WGS sequence"/>
</dbReference>
<feature type="domain" description="RES" evidence="1">
    <location>
        <begin position="223"/>
        <end position="384"/>
    </location>
</feature>
<proteinExistence type="predicted"/>
<dbReference type="InterPro" id="IPR041206">
    <property type="entry name" value="HEPN/RES_NTD1"/>
</dbReference>
<evidence type="ECO:0000313" key="2">
    <source>
        <dbReference type="EMBL" id="MEI7104972.1"/>
    </source>
</evidence>
<dbReference type="SMART" id="SM00953">
    <property type="entry name" value="RES"/>
    <property type="match status" value="1"/>
</dbReference>
<protein>
    <submittedName>
        <fullName evidence="2">RES domain-containing protein</fullName>
    </submittedName>
</protein>
<accession>A0ABU8K3Y0</accession>
<dbReference type="RefSeq" id="WP_336858499.1">
    <property type="nucleotide sequence ID" value="NZ_JBBBOM010000091.1"/>
</dbReference>
<gene>
    <name evidence="2" type="ORF">WCT63_21330</name>
</gene>
<keyword evidence="3" id="KW-1185">Reference proteome</keyword>
<dbReference type="Pfam" id="PF08808">
    <property type="entry name" value="RES"/>
    <property type="match status" value="1"/>
</dbReference>
<dbReference type="EMBL" id="JBBBON010000031">
    <property type="protein sequence ID" value="MEI7104972.1"/>
    <property type="molecule type" value="Genomic_DNA"/>
</dbReference>